<gene>
    <name evidence="2" type="ORF">M9189_02090</name>
</gene>
<sequence length="312" mass="34887">MEKTRVAIIDLGTNTFNLLITEVEGNTYRILRESKYPARLGEGGINKATITPEAMRRGVEALTSHLITISEYQVESIFCFATSAIRSATNGSEFVRRVKQELGLTIRVIPGDEEAQTIFDGVKQVIPLGEEYSLIMDIGGGSIEFIIANKNGIAWKDSYNLGVARLLEQFVPSDPIKDEEIAKIEKYLETRTQTLIEAVQQFPVERLIGSSGSFDTLAAIIAKREYPLLELSKITSFKLRSEALIETHNLLITSNTDERRIIPGMDPDRVDNIVPASIIVQWVLKWVKPMEVWQCSFSLKEGAILQIINSVL</sequence>
<evidence type="ECO:0000313" key="3">
    <source>
        <dbReference type="Proteomes" id="UP001056426"/>
    </source>
</evidence>
<dbReference type="EMBL" id="CP098400">
    <property type="protein sequence ID" value="URW80151.1"/>
    <property type="molecule type" value="Genomic_DNA"/>
</dbReference>
<name>A0A9J6ZR85_9BACT</name>
<dbReference type="RefSeq" id="WP_250724271.1">
    <property type="nucleotide sequence ID" value="NZ_CP098400.1"/>
</dbReference>
<dbReference type="KEGG" id="alkq:M9189_02090"/>
<reference evidence="2" key="1">
    <citation type="submission" date="2022-05" db="EMBL/GenBank/DDBJ databases">
        <authorList>
            <person name="Sun X."/>
        </authorList>
    </citation>
    <scope>NUCLEOTIDE SEQUENCE</scope>
    <source>
        <strain evidence="2">Ai-910</strain>
    </source>
</reference>
<dbReference type="Gene3D" id="3.30.420.40">
    <property type="match status" value="1"/>
</dbReference>
<dbReference type="InterPro" id="IPR043129">
    <property type="entry name" value="ATPase_NBD"/>
</dbReference>
<dbReference type="InterPro" id="IPR050273">
    <property type="entry name" value="GppA/Ppx_hydrolase"/>
</dbReference>
<dbReference type="AlphaFoldDB" id="A0A9J6ZR85"/>
<dbReference type="CDD" id="cd24055">
    <property type="entry name" value="ASKHA_NBD_ChPPX-like"/>
    <property type="match status" value="1"/>
</dbReference>
<dbReference type="PANTHER" id="PTHR30005">
    <property type="entry name" value="EXOPOLYPHOSPHATASE"/>
    <property type="match status" value="1"/>
</dbReference>
<keyword evidence="3" id="KW-1185">Reference proteome</keyword>
<dbReference type="Pfam" id="PF02541">
    <property type="entry name" value="Ppx-GppA"/>
    <property type="match status" value="1"/>
</dbReference>
<dbReference type="SUPFAM" id="SSF53067">
    <property type="entry name" value="Actin-like ATPase domain"/>
    <property type="match status" value="2"/>
</dbReference>
<evidence type="ECO:0000313" key="2">
    <source>
        <dbReference type="EMBL" id="URW80151.1"/>
    </source>
</evidence>
<dbReference type="Gene3D" id="3.30.420.150">
    <property type="entry name" value="Exopolyphosphatase. Domain 2"/>
    <property type="match status" value="1"/>
</dbReference>
<organism evidence="2 3">
    <name type="scientific">Xiashengella succiniciproducens</name>
    <dbReference type="NCBI Taxonomy" id="2949635"/>
    <lineage>
        <taxon>Bacteria</taxon>
        <taxon>Pseudomonadati</taxon>
        <taxon>Bacteroidota</taxon>
        <taxon>Bacteroidia</taxon>
        <taxon>Marinilabiliales</taxon>
        <taxon>Marinilabiliaceae</taxon>
        <taxon>Xiashengella</taxon>
    </lineage>
</organism>
<proteinExistence type="predicted"/>
<feature type="domain" description="Ppx/GppA phosphatase N-terminal" evidence="1">
    <location>
        <begin position="21"/>
        <end position="308"/>
    </location>
</feature>
<dbReference type="Proteomes" id="UP001056426">
    <property type="component" value="Chromosome"/>
</dbReference>
<dbReference type="InterPro" id="IPR003695">
    <property type="entry name" value="Ppx_GppA_N"/>
</dbReference>
<accession>A0A9J6ZR85</accession>
<dbReference type="PANTHER" id="PTHR30005:SF0">
    <property type="entry name" value="RETROGRADE REGULATION PROTEIN 2"/>
    <property type="match status" value="1"/>
</dbReference>
<reference evidence="2" key="2">
    <citation type="submission" date="2022-06" db="EMBL/GenBank/DDBJ databases">
        <title>Xiashengella guii gen. nov. sp. nov., a bacterium isolated form anaerobic digestion tank.</title>
        <authorList>
            <person name="Huang H."/>
        </authorList>
    </citation>
    <scope>NUCLEOTIDE SEQUENCE</scope>
    <source>
        <strain evidence="2">Ai-910</strain>
    </source>
</reference>
<dbReference type="GO" id="GO:0016462">
    <property type="term" value="F:pyrophosphatase activity"/>
    <property type="evidence" value="ECO:0007669"/>
    <property type="project" value="TreeGrafter"/>
</dbReference>
<evidence type="ECO:0000259" key="1">
    <source>
        <dbReference type="Pfam" id="PF02541"/>
    </source>
</evidence>
<protein>
    <submittedName>
        <fullName evidence="2">Phosphatase</fullName>
    </submittedName>
</protein>